<dbReference type="EC" id="6.1.1.20" evidence="15"/>
<keyword evidence="11 16" id="KW-0694">RNA-binding</keyword>
<dbReference type="Proteomes" id="UP000547973">
    <property type="component" value="Unassembled WGS sequence"/>
</dbReference>
<dbReference type="Gene3D" id="3.30.930.10">
    <property type="entry name" value="Bira Bifunctional Protein, Domain 2"/>
    <property type="match status" value="1"/>
</dbReference>
<keyword evidence="5 16" id="KW-0820">tRNA-binding</keyword>
<comment type="subcellular location">
    <subcellularLocation>
        <location evidence="1 15">Cytoplasm</location>
    </subcellularLocation>
</comment>
<evidence type="ECO:0000313" key="21">
    <source>
        <dbReference type="Proteomes" id="UP000547973"/>
    </source>
</evidence>
<evidence type="ECO:0000256" key="5">
    <source>
        <dbReference type="ARBA" id="ARBA00022555"/>
    </source>
</evidence>
<dbReference type="SMART" id="SM00874">
    <property type="entry name" value="B5"/>
    <property type="match status" value="1"/>
</dbReference>
<dbReference type="GO" id="GO:0000049">
    <property type="term" value="F:tRNA binding"/>
    <property type="evidence" value="ECO:0007669"/>
    <property type="project" value="UniProtKB-UniRule"/>
</dbReference>
<accession>A0A7Y9ZAB4</accession>
<keyword evidence="4 15" id="KW-0963">Cytoplasm</keyword>
<dbReference type="EMBL" id="JACBZO010000001">
    <property type="protein sequence ID" value="NYI41722.1"/>
    <property type="molecule type" value="Genomic_DNA"/>
</dbReference>
<dbReference type="PROSITE" id="PS50886">
    <property type="entry name" value="TRBD"/>
    <property type="match status" value="1"/>
</dbReference>
<reference evidence="20 21" key="1">
    <citation type="submission" date="2020-07" db="EMBL/GenBank/DDBJ databases">
        <title>Sequencing the genomes of 1000 actinobacteria strains.</title>
        <authorList>
            <person name="Klenk H.-P."/>
        </authorList>
    </citation>
    <scope>NUCLEOTIDE SEQUENCE [LARGE SCALE GENOMIC DNA]</scope>
    <source>
        <strain evidence="20 21">DSM 19970</strain>
    </source>
</reference>
<dbReference type="RefSeq" id="WP_179398069.1">
    <property type="nucleotide sequence ID" value="NZ_JACBZO010000001.1"/>
</dbReference>
<comment type="cofactor">
    <cofactor evidence="15">
        <name>Mg(2+)</name>
        <dbReference type="ChEBI" id="CHEBI:18420"/>
    </cofactor>
    <text evidence="15">Binds 2 magnesium ions per tetramer.</text>
</comment>
<feature type="domain" description="FDX-ACB" evidence="18">
    <location>
        <begin position="780"/>
        <end position="873"/>
    </location>
</feature>
<dbReference type="SUPFAM" id="SSF46955">
    <property type="entry name" value="Putative DNA-binding domain"/>
    <property type="match status" value="1"/>
</dbReference>
<sequence>MPKIPMSWLGESVALGSATPEEVAAALVKVGLEEEGISGGGVEGPLVVGRVLSLVKEAQKNGKTINYCRVDVGGLNDAAGPGHAPDDGVDYPTSRGIVCGAHNFVEGDYVVVVLPGGVLPGPFPIAGRKTYGHWSDGMICSARELGLGEDHTGIIVLRHADGSAGLVGTDVELTPGDDAIELLGLGEQTVEITVTPDRGYCFSIRGVAREYSHSTGAEFTDPAGIPVMGAASAAGFEVVVEDQAPIRGTVGCDRFVARALRGFNPAAASPTWMRRRLEQSGMRSISLAVDVTNYVMLELGQPLHAYDLGKLTAPIVVRRAAPGEKLVTLDDATRDLSPEDLLITDSAAVSGGAGGHGNRAIGMAGVMGGQDTEISDATTDILIEAAHFDPITIARTARRHKLGSEASRRFERGVDTALPPAAVQRALALMQEFGGGVIDEVFTDAGHATELAPVTMEIDFPTRIVGMDFPADEVVASLEAIGCHVTRLGEQLAVVPPTWRPDLDIPVTLVEEVARLRGYAEMPSILPVAPPGRGLTHGQRVRRSVARALADAGLTEVLTYPFMSVERLDECLVPADDKRRKLVRLANPLAAEKPVMRPRVLFTLFDAVKVNLGRGSQDVAVFEVGRGYLDTGTGVAARLPLDGSVTDVQLKELDAALPEQLRMVAGVLTGSRIYAGWNRALANGAAQPWEWSDALALVEVVAHAAGVVLTPRADAYAPWHPGRAAVFTLPNGTPAAHAGELHPKVCETLGFPARSIAFQVLLDPIISFTEGALVAAEAVSQQVVAKEDFAFVVPASVTAGALVAAVREAGGDLVEDARVFDVYEGAQVEAGHKSMAVNVRMRAADHTLSADEVLGVREAVIAAATGQLGAVLR</sequence>
<keyword evidence="13 15" id="KW-0030">Aminoacyl-tRNA synthetase</keyword>
<dbReference type="InterPro" id="IPR045864">
    <property type="entry name" value="aa-tRNA-synth_II/BPL/LPL"/>
</dbReference>
<evidence type="ECO:0000256" key="11">
    <source>
        <dbReference type="ARBA" id="ARBA00022884"/>
    </source>
</evidence>
<name>A0A7Y9ZAB4_9MICO</name>
<evidence type="ECO:0000256" key="15">
    <source>
        <dbReference type="HAMAP-Rule" id="MF_00283"/>
    </source>
</evidence>
<evidence type="ECO:0000256" key="10">
    <source>
        <dbReference type="ARBA" id="ARBA00022842"/>
    </source>
</evidence>
<dbReference type="GO" id="GO:0004826">
    <property type="term" value="F:phenylalanine-tRNA ligase activity"/>
    <property type="evidence" value="ECO:0007669"/>
    <property type="project" value="UniProtKB-UniRule"/>
</dbReference>
<dbReference type="CDD" id="cd02796">
    <property type="entry name" value="tRNA_bind_bactPheRS"/>
    <property type="match status" value="1"/>
</dbReference>
<dbReference type="CDD" id="cd00769">
    <property type="entry name" value="PheRS_beta_core"/>
    <property type="match status" value="1"/>
</dbReference>
<evidence type="ECO:0000256" key="2">
    <source>
        <dbReference type="ARBA" id="ARBA00008653"/>
    </source>
</evidence>
<dbReference type="Gene3D" id="2.40.50.140">
    <property type="entry name" value="Nucleic acid-binding proteins"/>
    <property type="match status" value="1"/>
</dbReference>
<evidence type="ECO:0000256" key="16">
    <source>
        <dbReference type="PROSITE-ProRule" id="PRU00209"/>
    </source>
</evidence>
<dbReference type="SMART" id="SM00873">
    <property type="entry name" value="B3_4"/>
    <property type="match status" value="1"/>
</dbReference>
<keyword evidence="8 15" id="KW-0547">Nucleotide-binding</keyword>
<dbReference type="Pfam" id="PF17759">
    <property type="entry name" value="tRNA_synthFbeta"/>
    <property type="match status" value="1"/>
</dbReference>
<comment type="similarity">
    <text evidence="2 15">Belongs to the phenylalanyl-tRNA synthetase beta subunit family. Type 1 subfamily.</text>
</comment>
<evidence type="ECO:0000256" key="12">
    <source>
        <dbReference type="ARBA" id="ARBA00022917"/>
    </source>
</evidence>
<keyword evidence="7 15" id="KW-0479">Metal-binding</keyword>
<dbReference type="InterPro" id="IPR045060">
    <property type="entry name" value="Phe-tRNA-ligase_IIc_bsu"/>
</dbReference>
<organism evidence="20 21">
    <name type="scientific">Demequina lutea</name>
    <dbReference type="NCBI Taxonomy" id="431489"/>
    <lineage>
        <taxon>Bacteria</taxon>
        <taxon>Bacillati</taxon>
        <taxon>Actinomycetota</taxon>
        <taxon>Actinomycetes</taxon>
        <taxon>Micrococcales</taxon>
        <taxon>Demequinaceae</taxon>
        <taxon>Demequina</taxon>
    </lineage>
</organism>
<evidence type="ECO:0000313" key="20">
    <source>
        <dbReference type="EMBL" id="NYI41722.1"/>
    </source>
</evidence>
<keyword evidence="21" id="KW-1185">Reference proteome</keyword>
<evidence type="ECO:0000259" key="18">
    <source>
        <dbReference type="PROSITE" id="PS51447"/>
    </source>
</evidence>
<feature type="binding site" evidence="15">
    <location>
        <position position="512"/>
    </location>
    <ligand>
        <name>Mg(2+)</name>
        <dbReference type="ChEBI" id="CHEBI:18420"/>
        <note>shared with alpha subunit</note>
    </ligand>
</feature>
<dbReference type="GO" id="GO:0000287">
    <property type="term" value="F:magnesium ion binding"/>
    <property type="evidence" value="ECO:0007669"/>
    <property type="project" value="UniProtKB-UniRule"/>
</dbReference>
<evidence type="ECO:0000256" key="14">
    <source>
        <dbReference type="ARBA" id="ARBA00049255"/>
    </source>
</evidence>
<evidence type="ECO:0000256" key="6">
    <source>
        <dbReference type="ARBA" id="ARBA00022598"/>
    </source>
</evidence>
<dbReference type="SUPFAM" id="SSF55681">
    <property type="entry name" value="Class II aaRS and biotin synthetases"/>
    <property type="match status" value="1"/>
</dbReference>
<dbReference type="InterPro" id="IPR020825">
    <property type="entry name" value="Phe-tRNA_synthase-like_B3/B4"/>
</dbReference>
<proteinExistence type="inferred from homology"/>
<dbReference type="Gene3D" id="3.30.56.10">
    <property type="match status" value="2"/>
</dbReference>
<dbReference type="InterPro" id="IPR036690">
    <property type="entry name" value="Fdx_antiC-bd_sf"/>
</dbReference>
<dbReference type="SUPFAM" id="SSF54991">
    <property type="entry name" value="Anticodon-binding domain of PheRS"/>
    <property type="match status" value="1"/>
</dbReference>
<dbReference type="NCBIfam" id="TIGR00472">
    <property type="entry name" value="pheT_bact"/>
    <property type="match status" value="1"/>
</dbReference>
<feature type="binding site" evidence="15">
    <location>
        <position position="511"/>
    </location>
    <ligand>
        <name>Mg(2+)</name>
        <dbReference type="ChEBI" id="CHEBI:18420"/>
        <note>shared with alpha subunit</note>
    </ligand>
</feature>
<dbReference type="PROSITE" id="PS51447">
    <property type="entry name" value="FDX_ACB"/>
    <property type="match status" value="1"/>
</dbReference>
<dbReference type="HAMAP" id="MF_00283">
    <property type="entry name" value="Phe_tRNA_synth_beta1"/>
    <property type="match status" value="1"/>
</dbReference>
<dbReference type="InterPro" id="IPR041616">
    <property type="entry name" value="PheRS_beta_core"/>
</dbReference>
<dbReference type="Gene3D" id="3.30.70.380">
    <property type="entry name" value="Ferrodoxin-fold anticodon-binding domain"/>
    <property type="match status" value="1"/>
</dbReference>
<dbReference type="SUPFAM" id="SSF50249">
    <property type="entry name" value="Nucleic acid-binding proteins"/>
    <property type="match status" value="1"/>
</dbReference>
<dbReference type="InterPro" id="IPR005121">
    <property type="entry name" value="Fdx_antiC-bd"/>
</dbReference>
<dbReference type="SMART" id="SM00896">
    <property type="entry name" value="FDX-ACB"/>
    <property type="match status" value="1"/>
</dbReference>
<keyword evidence="9 15" id="KW-0067">ATP-binding</keyword>
<evidence type="ECO:0000256" key="7">
    <source>
        <dbReference type="ARBA" id="ARBA00022723"/>
    </source>
</evidence>
<comment type="caution">
    <text evidence="15">Lacks conserved residue(s) required for the propagation of feature annotation.</text>
</comment>
<keyword evidence="10 15" id="KW-0460">Magnesium</keyword>
<dbReference type="InterPro" id="IPR004532">
    <property type="entry name" value="Phe-tRNA-ligase_IIc_bsu_bact"/>
</dbReference>
<evidence type="ECO:0000259" key="17">
    <source>
        <dbReference type="PROSITE" id="PS50886"/>
    </source>
</evidence>
<gene>
    <name evidence="15" type="primary">pheT</name>
    <name evidence="20" type="ORF">BKA03_001841</name>
</gene>
<dbReference type="InterPro" id="IPR005147">
    <property type="entry name" value="tRNA_synthase_B5-dom"/>
</dbReference>
<dbReference type="GO" id="GO:0006432">
    <property type="term" value="P:phenylalanyl-tRNA aminoacylation"/>
    <property type="evidence" value="ECO:0007669"/>
    <property type="project" value="UniProtKB-UniRule"/>
</dbReference>
<keyword evidence="6 15" id="KW-0436">Ligase</keyword>
<dbReference type="Pfam" id="PF03484">
    <property type="entry name" value="B5"/>
    <property type="match status" value="1"/>
</dbReference>
<feature type="domain" description="TRNA-binding" evidence="17">
    <location>
        <begin position="40"/>
        <end position="172"/>
    </location>
</feature>
<evidence type="ECO:0000256" key="8">
    <source>
        <dbReference type="ARBA" id="ARBA00022741"/>
    </source>
</evidence>
<dbReference type="PANTHER" id="PTHR10947">
    <property type="entry name" value="PHENYLALANYL-TRNA SYNTHETASE BETA CHAIN AND LEUCINE-RICH REPEAT-CONTAINING PROTEIN 47"/>
    <property type="match status" value="1"/>
</dbReference>
<evidence type="ECO:0000256" key="4">
    <source>
        <dbReference type="ARBA" id="ARBA00022490"/>
    </source>
</evidence>
<dbReference type="PANTHER" id="PTHR10947:SF0">
    <property type="entry name" value="PHENYLALANINE--TRNA LIGASE BETA SUBUNIT"/>
    <property type="match status" value="1"/>
</dbReference>
<dbReference type="Pfam" id="PF03147">
    <property type="entry name" value="FDX-ACB"/>
    <property type="match status" value="1"/>
</dbReference>
<comment type="subunit">
    <text evidence="3 15">Tetramer of two alpha and two beta subunits.</text>
</comment>
<dbReference type="InterPro" id="IPR009061">
    <property type="entry name" value="DNA-bd_dom_put_sf"/>
</dbReference>
<comment type="catalytic activity">
    <reaction evidence="14 15">
        <text>tRNA(Phe) + L-phenylalanine + ATP = L-phenylalanyl-tRNA(Phe) + AMP + diphosphate + H(+)</text>
        <dbReference type="Rhea" id="RHEA:19413"/>
        <dbReference type="Rhea" id="RHEA-COMP:9668"/>
        <dbReference type="Rhea" id="RHEA-COMP:9699"/>
        <dbReference type="ChEBI" id="CHEBI:15378"/>
        <dbReference type="ChEBI" id="CHEBI:30616"/>
        <dbReference type="ChEBI" id="CHEBI:33019"/>
        <dbReference type="ChEBI" id="CHEBI:58095"/>
        <dbReference type="ChEBI" id="CHEBI:78442"/>
        <dbReference type="ChEBI" id="CHEBI:78531"/>
        <dbReference type="ChEBI" id="CHEBI:456215"/>
        <dbReference type="EC" id="6.1.1.20"/>
    </reaction>
</comment>
<dbReference type="PROSITE" id="PS51483">
    <property type="entry name" value="B5"/>
    <property type="match status" value="1"/>
</dbReference>
<dbReference type="InterPro" id="IPR033714">
    <property type="entry name" value="tRNA_bind_bactPheRS"/>
</dbReference>
<protein>
    <recommendedName>
        <fullName evidence="15">Phenylalanine--tRNA ligase beta subunit</fullName>
        <ecNumber evidence="15">6.1.1.20</ecNumber>
    </recommendedName>
    <alternativeName>
        <fullName evidence="15">Phenylalanyl-tRNA synthetase beta subunit</fullName>
        <shortName evidence="15">PheRS</shortName>
    </alternativeName>
</protein>
<dbReference type="AlphaFoldDB" id="A0A7Y9ZAB4"/>
<dbReference type="InterPro" id="IPR005146">
    <property type="entry name" value="B3/B4_tRNA-bd"/>
</dbReference>
<feature type="binding site" evidence="15">
    <location>
        <position position="502"/>
    </location>
    <ligand>
        <name>Mg(2+)</name>
        <dbReference type="ChEBI" id="CHEBI:18420"/>
        <note>shared with alpha subunit</note>
    </ligand>
</feature>
<feature type="domain" description="B5" evidence="19">
    <location>
        <begin position="449"/>
        <end position="524"/>
    </location>
</feature>
<dbReference type="GO" id="GO:0009328">
    <property type="term" value="C:phenylalanine-tRNA ligase complex"/>
    <property type="evidence" value="ECO:0007669"/>
    <property type="project" value="TreeGrafter"/>
</dbReference>
<evidence type="ECO:0000256" key="13">
    <source>
        <dbReference type="ARBA" id="ARBA00023146"/>
    </source>
</evidence>
<evidence type="ECO:0000259" key="19">
    <source>
        <dbReference type="PROSITE" id="PS51483"/>
    </source>
</evidence>
<dbReference type="Pfam" id="PF03483">
    <property type="entry name" value="B3_4"/>
    <property type="match status" value="1"/>
</dbReference>
<comment type="caution">
    <text evidence="20">The sequence shown here is derived from an EMBL/GenBank/DDBJ whole genome shotgun (WGS) entry which is preliminary data.</text>
</comment>
<evidence type="ECO:0000256" key="1">
    <source>
        <dbReference type="ARBA" id="ARBA00004496"/>
    </source>
</evidence>
<dbReference type="GO" id="GO:0005524">
    <property type="term" value="F:ATP binding"/>
    <property type="evidence" value="ECO:0007669"/>
    <property type="project" value="UniProtKB-UniRule"/>
</dbReference>
<dbReference type="Gene3D" id="3.50.40.10">
    <property type="entry name" value="Phenylalanyl-trna Synthetase, Chain B, domain 3"/>
    <property type="match status" value="1"/>
</dbReference>
<evidence type="ECO:0000256" key="3">
    <source>
        <dbReference type="ARBA" id="ARBA00011209"/>
    </source>
</evidence>
<evidence type="ECO:0000256" key="9">
    <source>
        <dbReference type="ARBA" id="ARBA00022840"/>
    </source>
</evidence>
<dbReference type="InterPro" id="IPR002547">
    <property type="entry name" value="tRNA-bd_dom"/>
</dbReference>
<dbReference type="InterPro" id="IPR012340">
    <property type="entry name" value="NA-bd_OB-fold"/>
</dbReference>
<keyword evidence="12 15" id="KW-0648">Protein biosynthesis</keyword>
<dbReference type="SUPFAM" id="SSF56037">
    <property type="entry name" value="PheT/TilS domain"/>
    <property type="match status" value="1"/>
</dbReference>